<evidence type="ECO:0000313" key="2">
    <source>
        <dbReference type="EMBL" id="PUZ22978.1"/>
    </source>
</evidence>
<keyword evidence="3" id="KW-1185">Reference proteome</keyword>
<gene>
    <name evidence="2" type="ORF">DCC81_21435</name>
</gene>
<dbReference type="OrthoDB" id="641010at2"/>
<proteinExistence type="predicted"/>
<dbReference type="Proteomes" id="UP000244450">
    <property type="component" value="Unassembled WGS sequence"/>
</dbReference>
<reference evidence="2 3" key="1">
    <citation type="submission" date="2018-04" db="EMBL/GenBank/DDBJ databases">
        <title>Chitinophaga fuyangensis sp. nov., isolated from soil in a chemical factory.</title>
        <authorList>
            <person name="Chen K."/>
        </authorList>
    </citation>
    <scope>NUCLEOTIDE SEQUENCE [LARGE SCALE GENOMIC DNA]</scope>
    <source>
        <strain evidence="2 3">LY-1</strain>
    </source>
</reference>
<dbReference type="EMBL" id="QCYK01000003">
    <property type="protein sequence ID" value="PUZ22978.1"/>
    <property type="molecule type" value="Genomic_DNA"/>
</dbReference>
<evidence type="ECO:0000313" key="3">
    <source>
        <dbReference type="Proteomes" id="UP000244450"/>
    </source>
</evidence>
<accession>A0A2T7BCZ9</accession>
<feature type="transmembrane region" description="Helical" evidence="1">
    <location>
        <begin position="39"/>
        <end position="59"/>
    </location>
</feature>
<protein>
    <recommendedName>
        <fullName evidence="4">Polysaccharide chain length determinant N-terminal domain-containing protein</fullName>
    </recommendedName>
</protein>
<keyword evidence="1" id="KW-0472">Membrane</keyword>
<evidence type="ECO:0008006" key="4">
    <source>
        <dbReference type="Google" id="ProtNLM"/>
    </source>
</evidence>
<dbReference type="AlphaFoldDB" id="A0A2T7BCZ9"/>
<name>A0A2T7BCZ9_9BACT</name>
<sequence>MMQAPDDELTVQELNAQVRTLVHFLRALLRQYGQGLRHYGPLMLVLALLAVGGSIFYSWQSAKIFEGKALYAYTSLQRKLYGEAIDNVNDLLQARSYSQLQPILHLDRQQLSTIKSIEATNNVGSKLADDLTENNAKIFYLSVKTTNQQVFQRLDTVLERYLNQNIAVQELQQQRVAKFKSAITYRQKELIALDSLTHAYTASLTKPGTAMFSTQKDPVSAQALLEKGERITEEIADMQSFLADPRAVKLQRPFLVSEVPVHKSAFKIAAMAITVFLVISGILVFLLPHLSNRPHAAQ</sequence>
<comment type="caution">
    <text evidence="2">The sequence shown here is derived from an EMBL/GenBank/DDBJ whole genome shotgun (WGS) entry which is preliminary data.</text>
</comment>
<keyword evidence="1" id="KW-1133">Transmembrane helix</keyword>
<evidence type="ECO:0000256" key="1">
    <source>
        <dbReference type="SAM" id="Phobius"/>
    </source>
</evidence>
<organism evidence="2 3">
    <name type="scientific">Chitinophaga parva</name>
    <dbReference type="NCBI Taxonomy" id="2169414"/>
    <lineage>
        <taxon>Bacteria</taxon>
        <taxon>Pseudomonadati</taxon>
        <taxon>Bacteroidota</taxon>
        <taxon>Chitinophagia</taxon>
        <taxon>Chitinophagales</taxon>
        <taxon>Chitinophagaceae</taxon>
        <taxon>Chitinophaga</taxon>
    </lineage>
</organism>
<feature type="transmembrane region" description="Helical" evidence="1">
    <location>
        <begin position="268"/>
        <end position="287"/>
    </location>
</feature>
<keyword evidence="1" id="KW-0812">Transmembrane</keyword>
<dbReference type="RefSeq" id="WP_108688722.1">
    <property type="nucleotide sequence ID" value="NZ_QCYK01000003.1"/>
</dbReference>